<dbReference type="PRINTS" id="PR00111">
    <property type="entry name" value="ABHYDROLASE"/>
</dbReference>
<organism evidence="3 4">
    <name type="scientific">Gemmatimonas groenlandica</name>
    <dbReference type="NCBI Taxonomy" id="2732249"/>
    <lineage>
        <taxon>Bacteria</taxon>
        <taxon>Pseudomonadati</taxon>
        <taxon>Gemmatimonadota</taxon>
        <taxon>Gemmatimonadia</taxon>
        <taxon>Gemmatimonadales</taxon>
        <taxon>Gemmatimonadaceae</taxon>
        <taxon>Gemmatimonas</taxon>
    </lineage>
</organism>
<sequence length="281" mass="31635">MLHGYAQANGIRLHYVERGRGPLVILLHGFPDFWYSWRDQIPALAAAGYRVVAPDLRGYNESERPLGVEAYTLDVLAADVAALVLALGAERATVVGHDWGGLVAWHVAMHHPEVVSSLVIMNAPHPLAFRRELKHNWAQKRRSWYIGFFQLPWLPEAMLTMGNRWLLRRVLRRGGPAQNEAELAAYLAAFDGPGAMTAALNYYRALLQLRSRRPVTIQAPTLLIWGLRDRFLLPVLTEGTEAWVPRLERHEEPRARHWVQHDAAASVNARLLAFLSVTATG</sequence>
<dbReference type="InterPro" id="IPR029058">
    <property type="entry name" value="AB_hydrolase_fold"/>
</dbReference>
<dbReference type="Pfam" id="PF00561">
    <property type="entry name" value="Abhydrolase_1"/>
    <property type="match status" value="1"/>
</dbReference>
<evidence type="ECO:0000313" key="3">
    <source>
        <dbReference type="EMBL" id="QJR38314.1"/>
    </source>
</evidence>
<dbReference type="InterPro" id="IPR000639">
    <property type="entry name" value="Epox_hydrolase-like"/>
</dbReference>
<feature type="domain" description="AB hydrolase-1" evidence="2">
    <location>
        <begin position="22"/>
        <end position="263"/>
    </location>
</feature>
<dbReference type="GO" id="GO:0016787">
    <property type="term" value="F:hydrolase activity"/>
    <property type="evidence" value="ECO:0007669"/>
    <property type="project" value="UniProtKB-KW"/>
</dbReference>
<keyword evidence="4" id="KW-1185">Reference proteome</keyword>
<reference evidence="3 4" key="1">
    <citation type="submission" date="2020-05" db="EMBL/GenBank/DDBJ databases">
        <title>Complete genome sequence of Gemmatimonas greenlandica TET16.</title>
        <authorList>
            <person name="Zeng Y."/>
        </authorList>
    </citation>
    <scope>NUCLEOTIDE SEQUENCE [LARGE SCALE GENOMIC DNA]</scope>
    <source>
        <strain evidence="3 4">TET16</strain>
    </source>
</reference>
<keyword evidence="1 3" id="KW-0378">Hydrolase</keyword>
<evidence type="ECO:0000313" key="4">
    <source>
        <dbReference type="Proteomes" id="UP000500938"/>
    </source>
</evidence>
<dbReference type="InterPro" id="IPR000073">
    <property type="entry name" value="AB_hydrolase_1"/>
</dbReference>
<dbReference type="EMBL" id="CP053085">
    <property type="protein sequence ID" value="QJR38314.1"/>
    <property type="molecule type" value="Genomic_DNA"/>
</dbReference>
<dbReference type="PANTHER" id="PTHR43329">
    <property type="entry name" value="EPOXIDE HYDROLASE"/>
    <property type="match status" value="1"/>
</dbReference>
<gene>
    <name evidence="3" type="ORF">HKW67_18650</name>
</gene>
<proteinExistence type="predicted"/>
<name>A0A6M4IU91_9BACT</name>
<protein>
    <submittedName>
        <fullName evidence="3">Alpha/beta hydrolase</fullName>
    </submittedName>
</protein>
<dbReference type="AlphaFoldDB" id="A0A6M4IU91"/>
<dbReference type="SUPFAM" id="SSF53474">
    <property type="entry name" value="alpha/beta-Hydrolases"/>
    <property type="match status" value="1"/>
</dbReference>
<dbReference type="KEGG" id="ggr:HKW67_18650"/>
<evidence type="ECO:0000256" key="1">
    <source>
        <dbReference type="ARBA" id="ARBA00022801"/>
    </source>
</evidence>
<evidence type="ECO:0000259" key="2">
    <source>
        <dbReference type="Pfam" id="PF00561"/>
    </source>
</evidence>
<dbReference type="Gene3D" id="3.40.50.1820">
    <property type="entry name" value="alpha/beta hydrolase"/>
    <property type="match status" value="1"/>
</dbReference>
<dbReference type="Proteomes" id="UP000500938">
    <property type="component" value="Chromosome"/>
</dbReference>
<dbReference type="PRINTS" id="PR00412">
    <property type="entry name" value="EPOXHYDRLASE"/>
</dbReference>
<accession>A0A6M4IU91</accession>